<proteinExistence type="predicted"/>
<gene>
    <name evidence="2" type="ORF">KP79_PYT03611</name>
</gene>
<dbReference type="Proteomes" id="UP000242188">
    <property type="component" value="Unassembled WGS sequence"/>
</dbReference>
<protein>
    <submittedName>
        <fullName evidence="2">Uncharacterized protein</fullName>
    </submittedName>
</protein>
<feature type="transmembrane region" description="Helical" evidence="1">
    <location>
        <begin position="12"/>
        <end position="35"/>
    </location>
</feature>
<reference evidence="2 3" key="1">
    <citation type="journal article" date="2017" name="Nat. Ecol. Evol.">
        <title>Scallop genome provides insights into evolution of bilaterian karyotype and development.</title>
        <authorList>
            <person name="Wang S."/>
            <person name="Zhang J."/>
            <person name="Jiao W."/>
            <person name="Li J."/>
            <person name="Xun X."/>
            <person name="Sun Y."/>
            <person name="Guo X."/>
            <person name="Huan P."/>
            <person name="Dong B."/>
            <person name="Zhang L."/>
            <person name="Hu X."/>
            <person name="Sun X."/>
            <person name="Wang J."/>
            <person name="Zhao C."/>
            <person name="Wang Y."/>
            <person name="Wang D."/>
            <person name="Huang X."/>
            <person name="Wang R."/>
            <person name="Lv J."/>
            <person name="Li Y."/>
            <person name="Zhang Z."/>
            <person name="Liu B."/>
            <person name="Lu W."/>
            <person name="Hui Y."/>
            <person name="Liang J."/>
            <person name="Zhou Z."/>
            <person name="Hou R."/>
            <person name="Li X."/>
            <person name="Liu Y."/>
            <person name="Li H."/>
            <person name="Ning X."/>
            <person name="Lin Y."/>
            <person name="Zhao L."/>
            <person name="Xing Q."/>
            <person name="Dou J."/>
            <person name="Li Y."/>
            <person name="Mao J."/>
            <person name="Guo H."/>
            <person name="Dou H."/>
            <person name="Li T."/>
            <person name="Mu C."/>
            <person name="Jiang W."/>
            <person name="Fu Q."/>
            <person name="Fu X."/>
            <person name="Miao Y."/>
            <person name="Liu J."/>
            <person name="Yu Q."/>
            <person name="Li R."/>
            <person name="Liao H."/>
            <person name="Li X."/>
            <person name="Kong Y."/>
            <person name="Jiang Z."/>
            <person name="Chourrout D."/>
            <person name="Li R."/>
            <person name="Bao Z."/>
        </authorList>
    </citation>
    <scope>NUCLEOTIDE SEQUENCE [LARGE SCALE GENOMIC DNA]</scope>
    <source>
        <strain evidence="2 3">PY_sf001</strain>
    </source>
</reference>
<name>A0A210PIT0_MIZYE</name>
<comment type="caution">
    <text evidence="2">The sequence shown here is derived from an EMBL/GenBank/DDBJ whole genome shotgun (WGS) entry which is preliminary data.</text>
</comment>
<sequence>MFNIGLTMSPTLYWMILGTLLGFGICVIGITYIICRFRKPKNCWSDPGEEILQETETITESEITATRHGHRFPPTIVIRRESLKTISTRTSARAPKLTCVSCGSGRYQNMNGTLGVTDTRDKVTNLWNTGSASHGMMTDVAV</sequence>
<evidence type="ECO:0000256" key="1">
    <source>
        <dbReference type="SAM" id="Phobius"/>
    </source>
</evidence>
<evidence type="ECO:0000313" key="3">
    <source>
        <dbReference type="Proteomes" id="UP000242188"/>
    </source>
</evidence>
<evidence type="ECO:0000313" key="2">
    <source>
        <dbReference type="EMBL" id="OWF36392.1"/>
    </source>
</evidence>
<dbReference type="EMBL" id="NEDP02076627">
    <property type="protein sequence ID" value="OWF36392.1"/>
    <property type="molecule type" value="Genomic_DNA"/>
</dbReference>
<keyword evidence="1" id="KW-1133">Transmembrane helix</keyword>
<organism evidence="2 3">
    <name type="scientific">Mizuhopecten yessoensis</name>
    <name type="common">Japanese scallop</name>
    <name type="synonym">Patinopecten yessoensis</name>
    <dbReference type="NCBI Taxonomy" id="6573"/>
    <lineage>
        <taxon>Eukaryota</taxon>
        <taxon>Metazoa</taxon>
        <taxon>Spiralia</taxon>
        <taxon>Lophotrochozoa</taxon>
        <taxon>Mollusca</taxon>
        <taxon>Bivalvia</taxon>
        <taxon>Autobranchia</taxon>
        <taxon>Pteriomorphia</taxon>
        <taxon>Pectinida</taxon>
        <taxon>Pectinoidea</taxon>
        <taxon>Pectinidae</taxon>
        <taxon>Mizuhopecten</taxon>
    </lineage>
</organism>
<accession>A0A210PIT0</accession>
<keyword evidence="3" id="KW-1185">Reference proteome</keyword>
<dbReference type="AlphaFoldDB" id="A0A210PIT0"/>
<keyword evidence="1" id="KW-0472">Membrane</keyword>
<keyword evidence="1" id="KW-0812">Transmembrane</keyword>